<evidence type="ECO:0000313" key="4">
    <source>
        <dbReference type="Proteomes" id="UP000797356"/>
    </source>
</evidence>
<feature type="region of interest" description="Disordered" evidence="2">
    <location>
        <begin position="460"/>
        <end position="482"/>
    </location>
</feature>
<sequence length="565" mass="62796">MEEAEKILSLKKAYADIILNTAKESAARILASERKALGLQQCLFATKEEAVATLLRLKGIMDSKIREAEMRSSEQTKRVQELEVQLHEAEDVINSLKTELRKVNTTLEQMKDSFSEPLIGQNTNSYATSDNAKCQGDKLASDSKLSPQLGPEDISATDVKYTTSNQRTADDQYCSIGNATEADTLKDLSVENRCASNPDLASIIMRREETELYRNGCTQRIRAFEQNLLTVKVPCGQSDDQVSKNKSKVYEDDKVKRSHTADSAKSAKMVDPERYPTGSGELKFFRRISTRRKRTKYVYLRTTKSATSSDRDMMGHKPLDKVTKSDENLLKAVNEKTALESTKSFKSSEDRKLRTGKAFENETPGLLPCSKRTATGQSVIKEGHLDIKDDILKGKESGPKDLMHEGNVQSPLLSSKTDINNDLTDDLNNDSGSILQVGDSVSTAPDQSVAVNSDVSVCKAEPETGNVSTSNSDPLKENAHESSGLPVLKYTFQRKRKRGSLIGKDEKMLPEKMSSSNSTAEHQITENQSVLVKPQKPTLAMEETRSNRRLVQVARQLISLSLKRW</sequence>
<protein>
    <submittedName>
        <fullName evidence="3">Uncharacterized protein</fullName>
    </submittedName>
</protein>
<feature type="region of interest" description="Disordered" evidence="2">
    <location>
        <begin position="511"/>
        <end position="537"/>
    </location>
</feature>
<dbReference type="PANTHER" id="PTHR34778">
    <property type="entry name" value="OS02G0580700 PROTEIN"/>
    <property type="match status" value="1"/>
</dbReference>
<proteinExistence type="predicted"/>
<accession>A0A8K0HVU3</accession>
<feature type="region of interest" description="Disordered" evidence="2">
    <location>
        <begin position="236"/>
        <end position="276"/>
    </location>
</feature>
<comment type="caution">
    <text evidence="3">The sequence shown here is derived from an EMBL/GenBank/DDBJ whole genome shotgun (WGS) entry which is preliminary data.</text>
</comment>
<dbReference type="Proteomes" id="UP000797356">
    <property type="component" value="Chromosome 1"/>
</dbReference>
<dbReference type="OrthoDB" id="657513at2759"/>
<dbReference type="PANTHER" id="PTHR34778:SF2">
    <property type="entry name" value="OS02G0580700 PROTEIN"/>
    <property type="match status" value="1"/>
</dbReference>
<gene>
    <name evidence="3" type="ORF">COCNU_01G009980</name>
</gene>
<name>A0A8K0HVU3_COCNU</name>
<feature type="region of interest" description="Disordered" evidence="2">
    <location>
        <begin position="115"/>
        <end position="153"/>
    </location>
</feature>
<evidence type="ECO:0000256" key="1">
    <source>
        <dbReference type="SAM" id="Coils"/>
    </source>
</evidence>
<feature type="coiled-coil region" evidence="1">
    <location>
        <begin position="65"/>
        <end position="113"/>
    </location>
</feature>
<feature type="compositionally biased region" description="Polar residues" evidence="2">
    <location>
        <begin position="120"/>
        <end position="132"/>
    </location>
</feature>
<keyword evidence="4" id="KW-1185">Reference proteome</keyword>
<evidence type="ECO:0000256" key="2">
    <source>
        <dbReference type="SAM" id="MobiDB-lite"/>
    </source>
</evidence>
<keyword evidence="1" id="KW-0175">Coiled coil</keyword>
<evidence type="ECO:0000313" key="3">
    <source>
        <dbReference type="EMBL" id="KAG1327064.1"/>
    </source>
</evidence>
<organism evidence="3 4">
    <name type="scientific">Cocos nucifera</name>
    <name type="common">Coconut palm</name>
    <dbReference type="NCBI Taxonomy" id="13894"/>
    <lineage>
        <taxon>Eukaryota</taxon>
        <taxon>Viridiplantae</taxon>
        <taxon>Streptophyta</taxon>
        <taxon>Embryophyta</taxon>
        <taxon>Tracheophyta</taxon>
        <taxon>Spermatophyta</taxon>
        <taxon>Magnoliopsida</taxon>
        <taxon>Liliopsida</taxon>
        <taxon>Arecaceae</taxon>
        <taxon>Arecoideae</taxon>
        <taxon>Cocoseae</taxon>
        <taxon>Attaleinae</taxon>
        <taxon>Cocos</taxon>
    </lineage>
</organism>
<reference evidence="3" key="2">
    <citation type="submission" date="2019-07" db="EMBL/GenBank/DDBJ databases">
        <authorList>
            <person name="Yang Y."/>
            <person name="Bocs S."/>
            <person name="Baudouin L."/>
        </authorList>
    </citation>
    <scope>NUCLEOTIDE SEQUENCE</scope>
    <source>
        <tissue evidence="3">Spear leaf of Hainan Tall coconut</tissue>
    </source>
</reference>
<feature type="compositionally biased region" description="Polar residues" evidence="2">
    <location>
        <begin position="513"/>
        <end position="530"/>
    </location>
</feature>
<dbReference type="AlphaFoldDB" id="A0A8K0HVU3"/>
<dbReference type="EMBL" id="CM017872">
    <property type="protein sequence ID" value="KAG1327064.1"/>
    <property type="molecule type" value="Genomic_DNA"/>
</dbReference>
<feature type="compositionally biased region" description="Basic and acidic residues" evidence="2">
    <location>
        <begin position="248"/>
        <end position="262"/>
    </location>
</feature>
<reference evidence="3" key="1">
    <citation type="journal article" date="2017" name="Gigascience">
        <title>The genome draft of coconut (Cocos nucifera).</title>
        <authorList>
            <person name="Xiao Y."/>
            <person name="Xu P."/>
            <person name="Fan H."/>
            <person name="Baudouin L."/>
            <person name="Xia W."/>
            <person name="Bocs S."/>
            <person name="Xu J."/>
            <person name="Li Q."/>
            <person name="Guo A."/>
            <person name="Zhou L."/>
            <person name="Li J."/>
            <person name="Wu Y."/>
            <person name="Ma Z."/>
            <person name="Armero A."/>
            <person name="Issali A.E."/>
            <person name="Liu N."/>
            <person name="Peng M."/>
            <person name="Yang Y."/>
        </authorList>
    </citation>
    <scope>NUCLEOTIDE SEQUENCE</scope>
    <source>
        <tissue evidence="3">Spear leaf of Hainan Tall coconut</tissue>
    </source>
</reference>